<dbReference type="GO" id="GO:0016798">
    <property type="term" value="F:hydrolase activity, acting on glycosyl bonds"/>
    <property type="evidence" value="ECO:0007669"/>
    <property type="project" value="UniProtKB-KW"/>
</dbReference>
<evidence type="ECO:0000256" key="3">
    <source>
        <dbReference type="SAM" id="SignalP"/>
    </source>
</evidence>
<dbReference type="SUPFAM" id="SSF49265">
    <property type="entry name" value="Fibronectin type III"/>
    <property type="match status" value="1"/>
</dbReference>
<dbReference type="EMBL" id="BOMH01000028">
    <property type="protein sequence ID" value="GID65999.1"/>
    <property type="molecule type" value="Genomic_DNA"/>
</dbReference>
<keyword evidence="3" id="KW-0732">Signal</keyword>
<sequence>MLGIRKATVVVLPVLAGSLMLAACASSESATATPAPSGTNWLLVDTGSVSPSPTASFSPRAAFAAATLSPTVSPSATPAPGGSACETTAFKGGQINGADVTAGSTSAVVKWFNPGGPTLVDYHILAVSQKLVYGPQPETPGWITVTPTGCGWMTATVTGLLPGTPYVFSVDGRWTSAGVDGTYTRTVARSGVVSTT</sequence>
<evidence type="ECO:0000259" key="4">
    <source>
        <dbReference type="PROSITE" id="PS50853"/>
    </source>
</evidence>
<dbReference type="InterPro" id="IPR003961">
    <property type="entry name" value="FN3_dom"/>
</dbReference>
<dbReference type="CDD" id="cd00063">
    <property type="entry name" value="FN3"/>
    <property type="match status" value="1"/>
</dbReference>
<accession>A0A919IHU3</accession>
<keyword evidence="1" id="KW-0378">Hydrolase</keyword>
<dbReference type="PROSITE" id="PS51257">
    <property type="entry name" value="PROKAR_LIPOPROTEIN"/>
    <property type="match status" value="1"/>
</dbReference>
<evidence type="ECO:0000313" key="5">
    <source>
        <dbReference type="EMBL" id="GID65999.1"/>
    </source>
</evidence>
<gene>
    <name evidence="5" type="ORF">Acy02nite_38800</name>
</gene>
<dbReference type="GO" id="GO:0000272">
    <property type="term" value="P:polysaccharide catabolic process"/>
    <property type="evidence" value="ECO:0007669"/>
    <property type="project" value="UniProtKB-KW"/>
</dbReference>
<dbReference type="InterPro" id="IPR036116">
    <property type="entry name" value="FN3_sf"/>
</dbReference>
<feature type="signal peptide" evidence="3">
    <location>
        <begin position="1"/>
        <end position="22"/>
    </location>
</feature>
<dbReference type="RefSeq" id="WP_203742381.1">
    <property type="nucleotide sequence ID" value="NZ_BAAAUC010000012.1"/>
</dbReference>
<keyword evidence="1" id="KW-0326">Glycosidase</keyword>
<keyword evidence="2" id="KW-0119">Carbohydrate metabolism</keyword>
<dbReference type="PROSITE" id="PS50853">
    <property type="entry name" value="FN3"/>
    <property type="match status" value="1"/>
</dbReference>
<protein>
    <recommendedName>
        <fullName evidence="4">Fibronectin type-III domain-containing protein</fullName>
    </recommendedName>
</protein>
<name>A0A919IHU3_9ACTN</name>
<evidence type="ECO:0000256" key="2">
    <source>
        <dbReference type="ARBA" id="ARBA00023326"/>
    </source>
</evidence>
<comment type="caution">
    <text evidence="5">The sequence shown here is derived from an EMBL/GenBank/DDBJ whole genome shotgun (WGS) entry which is preliminary data.</text>
</comment>
<feature type="domain" description="Fibronectin type-III" evidence="4">
    <location>
        <begin position="91"/>
        <end position="196"/>
    </location>
</feature>
<reference evidence="5" key="1">
    <citation type="submission" date="2021-01" db="EMBL/GenBank/DDBJ databases">
        <title>Whole genome shotgun sequence of Actinoplanes cyaneus NBRC 14990.</title>
        <authorList>
            <person name="Komaki H."/>
            <person name="Tamura T."/>
        </authorList>
    </citation>
    <scope>NUCLEOTIDE SEQUENCE</scope>
    <source>
        <strain evidence="5">NBRC 14990</strain>
    </source>
</reference>
<dbReference type="Pfam" id="PF00041">
    <property type="entry name" value="fn3"/>
    <property type="match status" value="1"/>
</dbReference>
<evidence type="ECO:0000313" key="6">
    <source>
        <dbReference type="Proteomes" id="UP000619479"/>
    </source>
</evidence>
<feature type="chain" id="PRO_5039673072" description="Fibronectin type-III domain-containing protein" evidence="3">
    <location>
        <begin position="23"/>
        <end position="196"/>
    </location>
</feature>
<proteinExistence type="predicted"/>
<dbReference type="InterPro" id="IPR013783">
    <property type="entry name" value="Ig-like_fold"/>
</dbReference>
<dbReference type="Gene3D" id="2.60.40.10">
    <property type="entry name" value="Immunoglobulins"/>
    <property type="match status" value="1"/>
</dbReference>
<dbReference type="AlphaFoldDB" id="A0A919IHU3"/>
<keyword evidence="6" id="KW-1185">Reference proteome</keyword>
<keyword evidence="2" id="KW-0624">Polysaccharide degradation</keyword>
<organism evidence="5 6">
    <name type="scientific">Actinoplanes cyaneus</name>
    <dbReference type="NCBI Taxonomy" id="52696"/>
    <lineage>
        <taxon>Bacteria</taxon>
        <taxon>Bacillati</taxon>
        <taxon>Actinomycetota</taxon>
        <taxon>Actinomycetes</taxon>
        <taxon>Micromonosporales</taxon>
        <taxon>Micromonosporaceae</taxon>
        <taxon>Actinoplanes</taxon>
    </lineage>
</organism>
<evidence type="ECO:0000256" key="1">
    <source>
        <dbReference type="ARBA" id="ARBA00023295"/>
    </source>
</evidence>
<dbReference type="Proteomes" id="UP000619479">
    <property type="component" value="Unassembled WGS sequence"/>
</dbReference>